<proteinExistence type="predicted"/>
<dbReference type="EMBL" id="AY524201">
    <property type="protein sequence ID" value="AAS18498.1"/>
    <property type="molecule type" value="Genomic_DNA"/>
</dbReference>
<sequence length="40" mass="4439">ADMLTKPLTPAMFTQLKSKLGMQNIYSQLEGGDKVGSYLY</sequence>
<protein>
    <submittedName>
        <fullName evidence="1">Ribonuclease H</fullName>
    </submittedName>
</protein>
<evidence type="ECO:0000313" key="1">
    <source>
        <dbReference type="EMBL" id="AAS18498.1"/>
    </source>
</evidence>
<name>Q6QVJ8_PHAVU</name>
<dbReference type="AlphaFoldDB" id="Q6QVJ8"/>
<accession>Q6QVJ8</accession>
<organism evidence="1">
    <name type="scientific">Phaseolus vulgaris</name>
    <name type="common">Kidney bean</name>
    <name type="synonym">French bean</name>
    <dbReference type="NCBI Taxonomy" id="3885"/>
    <lineage>
        <taxon>Eukaryota</taxon>
        <taxon>Viridiplantae</taxon>
        <taxon>Streptophyta</taxon>
        <taxon>Embryophyta</taxon>
        <taxon>Tracheophyta</taxon>
        <taxon>Spermatophyta</taxon>
        <taxon>Magnoliopsida</taxon>
        <taxon>eudicotyledons</taxon>
        <taxon>Gunneridae</taxon>
        <taxon>Pentapetalae</taxon>
        <taxon>rosids</taxon>
        <taxon>fabids</taxon>
        <taxon>Fabales</taxon>
        <taxon>Fabaceae</taxon>
        <taxon>Papilionoideae</taxon>
        <taxon>50 kb inversion clade</taxon>
        <taxon>NPAAA clade</taxon>
        <taxon>indigoferoid/millettioid clade</taxon>
        <taxon>Phaseoleae</taxon>
        <taxon>Phaseolus</taxon>
    </lineage>
</organism>
<feature type="non-terminal residue" evidence="1">
    <location>
        <position position="1"/>
    </location>
</feature>
<reference evidence="1" key="1">
    <citation type="journal article" date="2004" name="Genome">
        <title>Isolation and characterization of RNase LTR sequences of Ty1-copia retrotransposons in common bean (Phaseolus vulgaris L).</title>
        <authorList>
            <person name="Galindo L.M."/>
            <person name="Gaitan-Solis E."/>
            <person name="Baccam P."/>
            <person name="Tohme J."/>
        </authorList>
    </citation>
    <scope>NUCLEOTIDE SEQUENCE</scope>
</reference>
<gene>
    <name evidence="1" type="primary">RNase H</name>
</gene>